<dbReference type="InterPro" id="IPR007694">
    <property type="entry name" value="DNA_helicase_DnaB-like_C"/>
</dbReference>
<dbReference type="PANTHER" id="PTHR30153:SF2">
    <property type="entry name" value="REPLICATIVE DNA HELICASE"/>
    <property type="match status" value="1"/>
</dbReference>
<name>A0A429XE26_SIMTE</name>
<dbReference type="Pfam" id="PF00772">
    <property type="entry name" value="DnaB"/>
    <property type="match status" value="1"/>
</dbReference>
<evidence type="ECO:0000256" key="5">
    <source>
        <dbReference type="ARBA" id="ARBA00022801"/>
    </source>
</evidence>
<proteinExistence type="inferred from homology"/>
<evidence type="ECO:0000313" key="15">
    <source>
        <dbReference type="Proteomes" id="UP000287296"/>
    </source>
</evidence>
<comment type="function">
    <text evidence="12">The main replicative DNA helicase, it participates in initiation and elongation during chromosome replication. Travels ahead of the DNA replisome, separating dsDNA into templates for DNA synthesis. A processive ATP-dependent 5'-3' DNA helicase it has DNA-dependent ATPase activity.</text>
</comment>
<comment type="catalytic activity">
    <reaction evidence="10 12">
        <text>ATP + H2O = ADP + phosphate + H(+)</text>
        <dbReference type="Rhea" id="RHEA:13065"/>
        <dbReference type="ChEBI" id="CHEBI:15377"/>
        <dbReference type="ChEBI" id="CHEBI:15378"/>
        <dbReference type="ChEBI" id="CHEBI:30616"/>
        <dbReference type="ChEBI" id="CHEBI:43474"/>
        <dbReference type="ChEBI" id="CHEBI:456216"/>
        <dbReference type="EC" id="5.6.2.3"/>
    </reaction>
</comment>
<keyword evidence="7 12" id="KW-0067">ATP-binding</keyword>
<dbReference type="Gene3D" id="1.10.860.10">
    <property type="entry name" value="DNAb Helicase, Chain A"/>
    <property type="match status" value="1"/>
</dbReference>
<dbReference type="InterPro" id="IPR036185">
    <property type="entry name" value="DNA_heli_DnaB-like_N_sf"/>
</dbReference>
<dbReference type="GO" id="GO:0016887">
    <property type="term" value="F:ATP hydrolysis activity"/>
    <property type="evidence" value="ECO:0007669"/>
    <property type="project" value="RHEA"/>
</dbReference>
<gene>
    <name evidence="14" type="primary">dnaB</name>
    <name evidence="14" type="ORF">D5F11_004040</name>
</gene>
<dbReference type="Pfam" id="PF03796">
    <property type="entry name" value="DnaB_C"/>
    <property type="match status" value="1"/>
</dbReference>
<evidence type="ECO:0000256" key="7">
    <source>
        <dbReference type="ARBA" id="ARBA00022840"/>
    </source>
</evidence>
<evidence type="ECO:0000256" key="1">
    <source>
        <dbReference type="ARBA" id="ARBA00008428"/>
    </source>
</evidence>
<dbReference type="GO" id="GO:0005829">
    <property type="term" value="C:cytosol"/>
    <property type="evidence" value="ECO:0007669"/>
    <property type="project" value="TreeGrafter"/>
</dbReference>
<dbReference type="CDD" id="cd00984">
    <property type="entry name" value="DnaB_C"/>
    <property type="match status" value="1"/>
</dbReference>
<dbReference type="Gene3D" id="3.40.50.300">
    <property type="entry name" value="P-loop containing nucleotide triphosphate hydrolases"/>
    <property type="match status" value="1"/>
</dbReference>
<dbReference type="InterPro" id="IPR007693">
    <property type="entry name" value="DNA_helicase_DnaB-like_N"/>
</dbReference>
<evidence type="ECO:0000256" key="6">
    <source>
        <dbReference type="ARBA" id="ARBA00022806"/>
    </source>
</evidence>
<dbReference type="PROSITE" id="PS51199">
    <property type="entry name" value="SF4_HELICASE"/>
    <property type="match status" value="1"/>
</dbReference>
<sequence length="431" mass="48422">MQERPLYSKDVEEAFVGALLLDGDLAKESTIKPEQLYMSRLRVLFAAIQRLCKKGEPIDPVSVIEEVGLDNVESAGGISYVTDLAARVYTTANVRHYERLIQEYNQKRQAVKVASRIQQGVQGEDISTVLKNGIQDLVTLEEGLVDDELGDISSGLVDLYEESGKDQGEVTGISSGFKHWDRLTGDLQESELIIIGARPSMGKTAFALNLALTAVRQDVVIIFSLEMAKNQLLKRAVGLAGNISSVKMRNPRRRFEETDWVKLTGAMGMLSEVNLHIFDKPGMDIGYMWAKVQKLRHEYGEDKRFLVIIDYLQLIAGDSKHRSNRQAEISEISRMLKLLARECRVAVTALSQLSRGVESRQDKRPILPDLRESGQIEQDADVIAFLYRDDYYRKETDQPNIVEVILAKQRNGPIGTIRLTFDKECGKFGDV</sequence>
<dbReference type="InterPro" id="IPR007692">
    <property type="entry name" value="DNA_helicase_DnaB"/>
</dbReference>
<dbReference type="GO" id="GO:0006269">
    <property type="term" value="P:DNA replication, synthesis of primer"/>
    <property type="evidence" value="ECO:0007669"/>
    <property type="project" value="UniProtKB-UniRule"/>
</dbReference>
<dbReference type="InterPro" id="IPR027417">
    <property type="entry name" value="P-loop_NTPase"/>
</dbReference>
<dbReference type="EMBL" id="QYTW02000002">
    <property type="protein sequence ID" value="RST61223.1"/>
    <property type="molecule type" value="Genomic_DNA"/>
</dbReference>
<protein>
    <recommendedName>
        <fullName evidence="11 12">Replicative DNA helicase</fullName>
        <ecNumber evidence="11 12">5.6.2.3</ecNumber>
    </recommendedName>
</protein>
<dbReference type="AlphaFoldDB" id="A0A429XE26"/>
<organism evidence="14 15">
    <name type="scientific">Siminovitchia terrae</name>
    <name type="common">Bacillus terrae</name>
    <dbReference type="NCBI Taxonomy" id="1914933"/>
    <lineage>
        <taxon>Bacteria</taxon>
        <taxon>Bacillati</taxon>
        <taxon>Bacillota</taxon>
        <taxon>Bacilli</taxon>
        <taxon>Bacillales</taxon>
        <taxon>Bacillaceae</taxon>
        <taxon>Siminovitchia</taxon>
    </lineage>
</organism>
<evidence type="ECO:0000313" key="14">
    <source>
        <dbReference type="EMBL" id="RST61223.1"/>
    </source>
</evidence>
<dbReference type="RefSeq" id="WP_120114588.1">
    <property type="nucleotide sequence ID" value="NZ_QYTW02000002.1"/>
</dbReference>
<evidence type="ECO:0000256" key="9">
    <source>
        <dbReference type="ARBA" id="ARBA00023235"/>
    </source>
</evidence>
<dbReference type="Proteomes" id="UP000287296">
    <property type="component" value="Unassembled WGS sequence"/>
</dbReference>
<feature type="domain" description="SF4 helicase" evidence="13">
    <location>
        <begin position="166"/>
        <end position="431"/>
    </location>
</feature>
<keyword evidence="2 12" id="KW-0639">Primosome</keyword>
<accession>A0A429XE26</accession>
<dbReference type="GO" id="GO:1990077">
    <property type="term" value="C:primosome complex"/>
    <property type="evidence" value="ECO:0007669"/>
    <property type="project" value="UniProtKB-UniRule"/>
</dbReference>
<evidence type="ECO:0000256" key="12">
    <source>
        <dbReference type="RuleBase" id="RU362085"/>
    </source>
</evidence>
<dbReference type="OrthoDB" id="9773982at2"/>
<keyword evidence="5 12" id="KW-0378">Hydrolase</keyword>
<dbReference type="GO" id="GO:0005524">
    <property type="term" value="F:ATP binding"/>
    <property type="evidence" value="ECO:0007669"/>
    <property type="project" value="UniProtKB-UniRule"/>
</dbReference>
<dbReference type="SUPFAM" id="SSF48024">
    <property type="entry name" value="N-terminal domain of DnaB helicase"/>
    <property type="match status" value="1"/>
</dbReference>
<evidence type="ECO:0000256" key="3">
    <source>
        <dbReference type="ARBA" id="ARBA00022705"/>
    </source>
</evidence>
<evidence type="ECO:0000256" key="8">
    <source>
        <dbReference type="ARBA" id="ARBA00023125"/>
    </source>
</evidence>
<dbReference type="GO" id="GO:0003677">
    <property type="term" value="F:DNA binding"/>
    <property type="evidence" value="ECO:0007669"/>
    <property type="project" value="UniProtKB-UniRule"/>
</dbReference>
<evidence type="ECO:0000256" key="10">
    <source>
        <dbReference type="ARBA" id="ARBA00048954"/>
    </source>
</evidence>
<evidence type="ECO:0000259" key="13">
    <source>
        <dbReference type="PROSITE" id="PS51199"/>
    </source>
</evidence>
<evidence type="ECO:0000256" key="2">
    <source>
        <dbReference type="ARBA" id="ARBA00022515"/>
    </source>
</evidence>
<comment type="similarity">
    <text evidence="1 12">Belongs to the helicase family. DnaB subfamily.</text>
</comment>
<keyword evidence="3 12" id="KW-0235">DNA replication</keyword>
<evidence type="ECO:0000256" key="11">
    <source>
        <dbReference type="NCBIfam" id="TIGR00665"/>
    </source>
</evidence>
<keyword evidence="8 12" id="KW-0238">DNA-binding</keyword>
<dbReference type="SUPFAM" id="SSF52540">
    <property type="entry name" value="P-loop containing nucleoside triphosphate hydrolases"/>
    <property type="match status" value="1"/>
</dbReference>
<keyword evidence="9" id="KW-0413">Isomerase</keyword>
<comment type="caution">
    <text evidence="14">The sequence shown here is derived from an EMBL/GenBank/DDBJ whole genome shotgun (WGS) entry which is preliminary data.</text>
</comment>
<dbReference type="GO" id="GO:0043139">
    <property type="term" value="F:5'-3' DNA helicase activity"/>
    <property type="evidence" value="ECO:0007669"/>
    <property type="project" value="UniProtKB-EC"/>
</dbReference>
<reference evidence="14 15" key="1">
    <citation type="submission" date="2018-12" db="EMBL/GenBank/DDBJ databases">
        <authorList>
            <person name="Sun L."/>
            <person name="Chen Z."/>
        </authorList>
    </citation>
    <scope>NUCLEOTIDE SEQUENCE [LARGE SCALE GENOMIC DNA]</scope>
    <source>
        <strain evidence="14 15">LMG 29736</strain>
    </source>
</reference>
<dbReference type="PANTHER" id="PTHR30153">
    <property type="entry name" value="REPLICATIVE DNA HELICASE DNAB"/>
    <property type="match status" value="1"/>
</dbReference>
<dbReference type="EC" id="5.6.2.3" evidence="11 12"/>
<keyword evidence="4 12" id="KW-0547">Nucleotide-binding</keyword>
<evidence type="ECO:0000256" key="4">
    <source>
        <dbReference type="ARBA" id="ARBA00022741"/>
    </source>
</evidence>
<dbReference type="NCBIfam" id="TIGR00665">
    <property type="entry name" value="DnaB"/>
    <property type="match status" value="1"/>
</dbReference>
<keyword evidence="6 12" id="KW-0347">Helicase</keyword>
<dbReference type="InterPro" id="IPR016136">
    <property type="entry name" value="DNA_helicase_N/primase_C"/>
</dbReference>